<protein>
    <submittedName>
        <fullName evidence="1">Uncharacterized protein</fullName>
    </submittedName>
</protein>
<dbReference type="AlphaFoldDB" id="A0A8K0WYG0"/>
<dbReference type="Proteomes" id="UP000813444">
    <property type="component" value="Unassembled WGS sequence"/>
</dbReference>
<reference evidence="1" key="1">
    <citation type="journal article" date="2021" name="Nat. Commun.">
        <title>Genetic determinants of endophytism in the Arabidopsis root mycobiome.</title>
        <authorList>
            <person name="Mesny F."/>
            <person name="Miyauchi S."/>
            <person name="Thiergart T."/>
            <person name="Pickel B."/>
            <person name="Atanasova L."/>
            <person name="Karlsson M."/>
            <person name="Huettel B."/>
            <person name="Barry K.W."/>
            <person name="Haridas S."/>
            <person name="Chen C."/>
            <person name="Bauer D."/>
            <person name="Andreopoulos W."/>
            <person name="Pangilinan J."/>
            <person name="LaButti K."/>
            <person name="Riley R."/>
            <person name="Lipzen A."/>
            <person name="Clum A."/>
            <person name="Drula E."/>
            <person name="Henrissat B."/>
            <person name="Kohler A."/>
            <person name="Grigoriev I.V."/>
            <person name="Martin F.M."/>
            <person name="Hacquard S."/>
        </authorList>
    </citation>
    <scope>NUCLEOTIDE SEQUENCE</scope>
    <source>
        <strain evidence="1">MPI-CAGE-CH-0235</strain>
    </source>
</reference>
<evidence type="ECO:0000313" key="1">
    <source>
        <dbReference type="EMBL" id="KAH7329474.1"/>
    </source>
</evidence>
<sequence>MVCLAHGDCKCIDYGQGNDEASSQQESTWHSTMFSPNPCMHCHELRYLYGSGLDGYRIKLDTHYTEGDLCLMTSYTCDIRICREEDVLGGSEYGSMPPSHQWVHSAYGTANNMVCVRRTKKDGDCFKGRKGLKERICCGPGEVLLWVQDMLRPRDDEEDLRWPFGAECSAQQRRYECRRELRERRMMKKRDLQGGGPRTNADLV</sequence>
<dbReference type="EMBL" id="JAGPNK010000001">
    <property type="protein sequence ID" value="KAH7329474.1"/>
    <property type="molecule type" value="Genomic_DNA"/>
</dbReference>
<feature type="non-terminal residue" evidence="1">
    <location>
        <position position="204"/>
    </location>
</feature>
<evidence type="ECO:0000313" key="2">
    <source>
        <dbReference type="Proteomes" id="UP000813444"/>
    </source>
</evidence>
<name>A0A8K0WYG0_9HYPO</name>
<proteinExistence type="predicted"/>
<accession>A0A8K0WYG0</accession>
<comment type="caution">
    <text evidence="1">The sequence shown here is derived from an EMBL/GenBank/DDBJ whole genome shotgun (WGS) entry which is preliminary data.</text>
</comment>
<gene>
    <name evidence="1" type="ORF">B0I35DRAFT_420296</name>
</gene>
<keyword evidence="2" id="KW-1185">Reference proteome</keyword>
<organism evidence="1 2">
    <name type="scientific">Stachybotrys elegans</name>
    <dbReference type="NCBI Taxonomy" id="80388"/>
    <lineage>
        <taxon>Eukaryota</taxon>
        <taxon>Fungi</taxon>
        <taxon>Dikarya</taxon>
        <taxon>Ascomycota</taxon>
        <taxon>Pezizomycotina</taxon>
        <taxon>Sordariomycetes</taxon>
        <taxon>Hypocreomycetidae</taxon>
        <taxon>Hypocreales</taxon>
        <taxon>Stachybotryaceae</taxon>
        <taxon>Stachybotrys</taxon>
    </lineage>
</organism>